<dbReference type="InterPro" id="IPR003382">
    <property type="entry name" value="Flavoprotein"/>
</dbReference>
<dbReference type="EC" id="4.1.1.36" evidence="2"/>
<dbReference type="GO" id="GO:0004633">
    <property type="term" value="F:phosphopantothenoylcysteine decarboxylase activity"/>
    <property type="evidence" value="ECO:0007669"/>
    <property type="project" value="UniProtKB-EC"/>
</dbReference>
<organism evidence="2 3">
    <name type="scientific">Streptomyces malaysiensis</name>
    <dbReference type="NCBI Taxonomy" id="92644"/>
    <lineage>
        <taxon>Bacteria</taxon>
        <taxon>Bacillati</taxon>
        <taxon>Actinomycetota</taxon>
        <taxon>Actinomycetes</taxon>
        <taxon>Kitasatosporales</taxon>
        <taxon>Streptomycetaceae</taxon>
        <taxon>Streptomyces</taxon>
        <taxon>Streptomyces violaceusniger group</taxon>
    </lineage>
</organism>
<evidence type="ECO:0000313" key="3">
    <source>
        <dbReference type="Proteomes" id="UP000536624"/>
    </source>
</evidence>
<dbReference type="Proteomes" id="UP000536624">
    <property type="component" value="Unassembled WGS sequence"/>
</dbReference>
<evidence type="ECO:0000313" key="2">
    <source>
        <dbReference type="EMBL" id="NIY68656.1"/>
    </source>
</evidence>
<dbReference type="InterPro" id="IPR036551">
    <property type="entry name" value="Flavin_trans-like"/>
</dbReference>
<proteinExistence type="predicted"/>
<gene>
    <name evidence="2" type="ORF">SMALB_6752</name>
</gene>
<dbReference type="GO" id="GO:0010181">
    <property type="term" value="F:FMN binding"/>
    <property type="evidence" value="ECO:0007669"/>
    <property type="project" value="TreeGrafter"/>
</dbReference>
<comment type="caution">
    <text evidence="2">The sequence shown here is derived from an EMBL/GenBank/DDBJ whole genome shotgun (WGS) entry which is preliminary data.</text>
</comment>
<dbReference type="Gene3D" id="3.40.50.1950">
    <property type="entry name" value="Flavin prenyltransferase-like"/>
    <property type="match status" value="1"/>
</dbReference>
<feature type="domain" description="Flavoprotein" evidence="1">
    <location>
        <begin position="10"/>
        <end position="141"/>
    </location>
</feature>
<reference evidence="2 3" key="1">
    <citation type="submission" date="2020-02" db="EMBL/GenBank/DDBJ databases">
        <title>Streptomyces malaysiensis DSM14702 (JHCC583434, PFL_A843) Genome sequencing and assembly.</title>
        <authorList>
            <person name="Samborskyy M."/>
        </authorList>
    </citation>
    <scope>NUCLEOTIDE SEQUENCE [LARGE SCALE GENOMIC DNA]</scope>
    <source>
        <strain evidence="2 3">DSM 14702</strain>
    </source>
</reference>
<dbReference type="SUPFAM" id="SSF52507">
    <property type="entry name" value="Homo-oligomeric flavin-containing Cys decarboxylases, HFCD"/>
    <property type="match status" value="1"/>
</dbReference>
<dbReference type="GO" id="GO:0015937">
    <property type="term" value="P:coenzyme A biosynthetic process"/>
    <property type="evidence" value="ECO:0007669"/>
    <property type="project" value="TreeGrafter"/>
</dbReference>
<protein>
    <submittedName>
        <fullName evidence="2">Phosphopantothenoylcysteine decarboxylase</fullName>
        <ecNumber evidence="2">4.1.1.36</ecNumber>
    </submittedName>
</protein>
<dbReference type="GO" id="GO:0071513">
    <property type="term" value="C:phosphopantothenoylcysteine decarboxylase complex"/>
    <property type="evidence" value="ECO:0007669"/>
    <property type="project" value="TreeGrafter"/>
</dbReference>
<sequence>MTTPPPQRTLYVIVCAAGPAAHVGKLIQQAQDRSWDVQIITTPAGRTFVDVSALEAQTGRPIRSEYRKPGDGTRSTPQADAIIVAPATYNTINKWALGISDTYALGILAESIGLGIPVAVLPFVNAALAAHPAYRRNIADLRSAGVSILHGKGHGPEPHAPGSGSALLETFPWSLALDTVEHNG</sequence>
<dbReference type="RefSeq" id="WP_167503544.1">
    <property type="nucleotide sequence ID" value="NZ_JAALLH010000001.1"/>
</dbReference>
<name>A0A7X5X8K9_STRMQ</name>
<dbReference type="Pfam" id="PF02441">
    <property type="entry name" value="Flavoprotein"/>
    <property type="match status" value="1"/>
</dbReference>
<dbReference type="AlphaFoldDB" id="A0A7X5X8K9"/>
<dbReference type="EMBL" id="JAALLH010000001">
    <property type="protein sequence ID" value="NIY68656.1"/>
    <property type="molecule type" value="Genomic_DNA"/>
</dbReference>
<evidence type="ECO:0000259" key="1">
    <source>
        <dbReference type="Pfam" id="PF02441"/>
    </source>
</evidence>
<keyword evidence="2" id="KW-0456">Lyase</keyword>
<dbReference type="PANTHER" id="PTHR14359">
    <property type="entry name" value="HOMO-OLIGOMERIC FLAVIN CONTAINING CYS DECARBOXYLASE FAMILY"/>
    <property type="match status" value="1"/>
</dbReference>
<dbReference type="PANTHER" id="PTHR14359:SF6">
    <property type="entry name" value="PHOSPHOPANTOTHENOYLCYSTEINE DECARBOXYLASE"/>
    <property type="match status" value="1"/>
</dbReference>
<accession>A0A7X5X8K9</accession>